<sequence>MELPKTFRLRVGENQAVAGGNASLLAGAWRRFSLHELACMQGNRSLGGTRARTRFEANRPMQRMSAPFELPHVDVVITCHNYRAYVEDAIRSVLAQTYRGWNCIIVDDASTDGSAEHVRQLLQTIGDPRLRLLVRPQNGGQLASFRDGFAAGNEPFVAFLDADDVWLPNFLAAHLSAHLNAMHSASLSSSDVLLVDRDLVVLSGTYVALRKPRPQLDARGIAVPPARWLGETAPEVAYSSEYPISYFGPETYGWIWAPTSSMVFRRGALEPVLAFPFRSLVNTDYLAATCAHLVAGSLLLSEPLGLYRLHGSNVSTDSPYAGGHVQHSSANKAKQIALGADVLDYVVANAGHLDAINHGGFVSGFLAHHLRRFDSLIGDPRIVPLLDRKNRWRRRRKRVVPGLRRLFGRTAD</sequence>
<gene>
    <name evidence="2" type="ORF">ABVQ20_05180</name>
</gene>
<keyword evidence="3" id="KW-1185">Reference proteome</keyword>
<protein>
    <submittedName>
        <fullName evidence="2">Glycosyltransferase</fullName>
        <ecNumber evidence="2">2.4.-.-</ecNumber>
    </submittedName>
</protein>
<reference evidence="2 3" key="1">
    <citation type="submission" date="2024-06" db="EMBL/GenBank/DDBJ databases">
        <authorList>
            <person name="Kim D.-U."/>
        </authorList>
    </citation>
    <scope>NUCLEOTIDE SEQUENCE [LARGE SCALE GENOMIC DNA]</scope>
    <source>
        <strain evidence="2 3">KACC15460</strain>
    </source>
</reference>
<evidence type="ECO:0000313" key="3">
    <source>
        <dbReference type="Proteomes" id="UP001548832"/>
    </source>
</evidence>
<dbReference type="PANTHER" id="PTHR43685:SF2">
    <property type="entry name" value="GLYCOSYLTRANSFERASE 2-LIKE DOMAIN-CONTAINING PROTEIN"/>
    <property type="match status" value="1"/>
</dbReference>
<keyword evidence="2" id="KW-0328">Glycosyltransferase</keyword>
<feature type="domain" description="Glycosyltransferase 2-like" evidence="1">
    <location>
        <begin position="75"/>
        <end position="182"/>
    </location>
</feature>
<keyword evidence="2" id="KW-0808">Transferase</keyword>
<dbReference type="Pfam" id="PF00535">
    <property type="entry name" value="Glycos_transf_2"/>
    <property type="match status" value="1"/>
</dbReference>
<dbReference type="PANTHER" id="PTHR43685">
    <property type="entry name" value="GLYCOSYLTRANSFERASE"/>
    <property type="match status" value="1"/>
</dbReference>
<dbReference type="Gene3D" id="3.90.550.10">
    <property type="entry name" value="Spore Coat Polysaccharide Biosynthesis Protein SpsA, Chain A"/>
    <property type="match status" value="1"/>
</dbReference>
<comment type="caution">
    <text evidence="2">The sequence shown here is derived from an EMBL/GenBank/DDBJ whole genome shotgun (WGS) entry which is preliminary data.</text>
</comment>
<dbReference type="InterPro" id="IPR050834">
    <property type="entry name" value="Glycosyltransf_2"/>
</dbReference>
<dbReference type="EMBL" id="JBEWSZ010000001">
    <property type="protein sequence ID" value="MET2826365.1"/>
    <property type="molecule type" value="Genomic_DNA"/>
</dbReference>
<dbReference type="SUPFAM" id="SSF53448">
    <property type="entry name" value="Nucleotide-diphospho-sugar transferases"/>
    <property type="match status" value="1"/>
</dbReference>
<dbReference type="GO" id="GO:0016757">
    <property type="term" value="F:glycosyltransferase activity"/>
    <property type="evidence" value="ECO:0007669"/>
    <property type="project" value="UniProtKB-KW"/>
</dbReference>
<proteinExistence type="predicted"/>
<organism evidence="2 3">
    <name type="scientific">Mesorhizobium shangrilense</name>
    <dbReference type="NCBI Taxonomy" id="460060"/>
    <lineage>
        <taxon>Bacteria</taxon>
        <taxon>Pseudomonadati</taxon>
        <taxon>Pseudomonadota</taxon>
        <taxon>Alphaproteobacteria</taxon>
        <taxon>Hyphomicrobiales</taxon>
        <taxon>Phyllobacteriaceae</taxon>
        <taxon>Mesorhizobium</taxon>
    </lineage>
</organism>
<dbReference type="RefSeq" id="WP_354458483.1">
    <property type="nucleotide sequence ID" value="NZ_JBEWSZ010000001.1"/>
</dbReference>
<dbReference type="Proteomes" id="UP001548832">
    <property type="component" value="Unassembled WGS sequence"/>
</dbReference>
<accession>A0ABV2D8K2</accession>
<evidence type="ECO:0000259" key="1">
    <source>
        <dbReference type="Pfam" id="PF00535"/>
    </source>
</evidence>
<dbReference type="InterPro" id="IPR029044">
    <property type="entry name" value="Nucleotide-diphossugar_trans"/>
</dbReference>
<evidence type="ECO:0000313" key="2">
    <source>
        <dbReference type="EMBL" id="MET2826365.1"/>
    </source>
</evidence>
<dbReference type="InterPro" id="IPR001173">
    <property type="entry name" value="Glyco_trans_2-like"/>
</dbReference>
<name>A0ABV2D8K2_9HYPH</name>
<dbReference type="EC" id="2.4.-.-" evidence="2"/>